<sequence>MKKHLIGFLGLLCLTGSCGVFGKKGRISAAGSNAYIHAETKPYDKIISKDAVSHRGLFNVHEVEDRYYFEIPDSLLQRELLVVTRFIKTPAGASSYGGEEIGEKTIWFEKGPSNKIFLRIQTLVSEANEEDAISKAVMSSNATPILEAFDIKAVNEKQNAYVIDVTDFINSENPLLSLTEKQKKEFNLTSLEKDKSYIRAIDTYPINTEIKTVKTYKAKISEDKSKNLPAAILSGVVTVEINNSMILLPKVPMKKRYYDPRVGYFASSYWEYGDDQQRADRNIYIHRWRLEPRREDMDKWERGELVEPEKPIVFYIDPATPAKWRPYLIRGINDWQKAFEQAGFKNAIVGKEWPVANDSMSLEDARFSVLRYFASPSRNAYGPNIVDPRSGEIIESHIGWYHNVMNLLHNWYMVQAGAIDPRARKMEFDDELMGQLIRFVASHEVGHTLGLRHNMGASFATPVEKLRDSLWLEKHGHTSSIMDYARFNYVAQLEDSISVRGIMPRIGDYDKWAIQWGYSLFSGQQSEKEEKEILSKWATDSIAANPRLWFGGEGRDFDPRSQSEDLGNNAVIAGFYGIKNLQRIVPQLVRWTGEKESDNYDNLEEVYDAVLRQYNKYISHVLMDIGGLYITPKTVGEGGDVYQPVSKEMQKEALAFVDTYVFHEPSWLLYSDILNKIEAPLAKKDLSGTMEGVMTTLLGGSRLSRMEFIADRYKYEDPYRPEEFVQEVSKLVWKELDFNEPVNAYRRSLQKAYVANMLTLYNPKEPKGGFIDALLAKLSEGRTLHTDVRAIALDNLITLEGKLRTTIPFTRDPMTRMHLQFLYKQIEEAIGEDKFPTRIYAPLDNKMSIQQGGKGNF</sequence>
<feature type="domain" description="DUF5117" evidence="2">
    <location>
        <begin position="98"/>
        <end position="293"/>
    </location>
</feature>
<dbReference type="Proteomes" id="UP000182248">
    <property type="component" value="Unassembled WGS sequence"/>
</dbReference>
<reference evidence="4 5" key="1">
    <citation type="submission" date="2016-11" db="EMBL/GenBank/DDBJ databases">
        <authorList>
            <person name="Jaros S."/>
            <person name="Januszkiewicz K."/>
            <person name="Wedrychowicz H."/>
        </authorList>
    </citation>
    <scope>NUCLEOTIDE SEQUENCE [LARGE SCALE GENOMIC DNA]</scope>
    <source>
        <strain evidence="4 5">CGMCC 1.12145</strain>
    </source>
</reference>
<evidence type="ECO:0000259" key="1">
    <source>
        <dbReference type="Pfam" id="PF16313"/>
    </source>
</evidence>
<proteinExistence type="predicted"/>
<dbReference type="InterPro" id="IPR032534">
    <property type="entry name" value="EcxA_zinc-bd"/>
</dbReference>
<evidence type="ECO:0000313" key="5">
    <source>
        <dbReference type="Proteomes" id="UP000182248"/>
    </source>
</evidence>
<dbReference type="GO" id="GO:0008237">
    <property type="term" value="F:metallopeptidase activity"/>
    <property type="evidence" value="ECO:0007669"/>
    <property type="project" value="InterPro"/>
</dbReference>
<dbReference type="InterPro" id="IPR033428">
    <property type="entry name" value="DUF5118"/>
</dbReference>
<feature type="domain" description="DUF5118" evidence="3">
    <location>
        <begin position="41"/>
        <end position="89"/>
    </location>
</feature>
<dbReference type="PANTHER" id="PTHR38478">
    <property type="entry name" value="PEPTIDASE M1A AND M12B"/>
    <property type="match status" value="1"/>
</dbReference>
<evidence type="ECO:0000259" key="3">
    <source>
        <dbReference type="Pfam" id="PF17162"/>
    </source>
</evidence>
<evidence type="ECO:0000259" key="2">
    <source>
        <dbReference type="Pfam" id="PF17148"/>
    </source>
</evidence>
<dbReference type="PANTHER" id="PTHR38478:SF1">
    <property type="entry name" value="ZINC DEPENDENT METALLOPROTEASE DOMAIN LIPOPROTEIN"/>
    <property type="match status" value="1"/>
</dbReference>
<accession>A0A1K1LUI9</accession>
<evidence type="ECO:0008006" key="6">
    <source>
        <dbReference type="Google" id="ProtNLM"/>
    </source>
</evidence>
<dbReference type="PROSITE" id="PS51257">
    <property type="entry name" value="PROKAR_LIPOPROTEIN"/>
    <property type="match status" value="1"/>
</dbReference>
<gene>
    <name evidence="4" type="ORF">SAMN02927921_00187</name>
</gene>
<dbReference type="OrthoDB" id="9776599at2"/>
<dbReference type="Pfam" id="PF16313">
    <property type="entry name" value="DUF4953"/>
    <property type="match status" value="1"/>
</dbReference>
<dbReference type="Pfam" id="PF17162">
    <property type="entry name" value="DUF5118"/>
    <property type="match status" value="1"/>
</dbReference>
<dbReference type="Gene3D" id="3.40.390.10">
    <property type="entry name" value="Collagenase (Catalytic Domain)"/>
    <property type="match status" value="1"/>
</dbReference>
<protein>
    <recommendedName>
        <fullName evidence="6">Zinc-dependent metalloprotease</fullName>
    </recommendedName>
</protein>
<keyword evidence="5" id="KW-1185">Reference proteome</keyword>
<dbReference type="EMBL" id="FPJE01000001">
    <property type="protein sequence ID" value="SFW13326.1"/>
    <property type="molecule type" value="Genomic_DNA"/>
</dbReference>
<dbReference type="RefSeq" id="WP_083564718.1">
    <property type="nucleotide sequence ID" value="NZ_FPJE01000001.1"/>
</dbReference>
<dbReference type="Pfam" id="PF17148">
    <property type="entry name" value="DUF5117"/>
    <property type="match status" value="1"/>
</dbReference>
<dbReference type="CDD" id="cd04276">
    <property type="entry name" value="ZnMc_MMP_like_2"/>
    <property type="match status" value="1"/>
</dbReference>
<feature type="domain" description="EcxA zinc-binding" evidence="1">
    <location>
        <begin position="425"/>
        <end position="737"/>
    </location>
</feature>
<dbReference type="InterPro" id="IPR024079">
    <property type="entry name" value="MetalloPept_cat_dom_sf"/>
</dbReference>
<organism evidence="4 5">
    <name type="scientific">Sinomicrobium oceani</name>
    <dbReference type="NCBI Taxonomy" id="1150368"/>
    <lineage>
        <taxon>Bacteria</taxon>
        <taxon>Pseudomonadati</taxon>
        <taxon>Bacteroidota</taxon>
        <taxon>Flavobacteriia</taxon>
        <taxon>Flavobacteriales</taxon>
        <taxon>Flavobacteriaceae</taxon>
        <taxon>Sinomicrobium</taxon>
    </lineage>
</organism>
<name>A0A1K1LUI9_9FLAO</name>
<dbReference type="SUPFAM" id="SSF55486">
    <property type="entry name" value="Metalloproteases ('zincins'), catalytic domain"/>
    <property type="match status" value="1"/>
</dbReference>
<dbReference type="InterPro" id="IPR034032">
    <property type="entry name" value="Zn_MMP-like_bac"/>
</dbReference>
<evidence type="ECO:0000313" key="4">
    <source>
        <dbReference type="EMBL" id="SFW13326.1"/>
    </source>
</evidence>
<dbReference type="AlphaFoldDB" id="A0A1K1LUI9"/>
<dbReference type="InterPro" id="IPR033413">
    <property type="entry name" value="DUF5117"/>
</dbReference>